<reference evidence="6 7" key="1">
    <citation type="submission" date="2021-07" db="EMBL/GenBank/DDBJ databases">
        <title>complete genome sequencing of Tessaracoccus sp.J1M15.</title>
        <authorList>
            <person name="Bae J.-W."/>
            <person name="Kim D.-y."/>
        </authorList>
    </citation>
    <scope>NUCLEOTIDE SEQUENCE [LARGE SCALE GENOMIC DNA]</scope>
    <source>
        <strain evidence="6 7">J1M15</strain>
    </source>
</reference>
<keyword evidence="7" id="KW-1185">Reference proteome</keyword>
<dbReference type="RefSeq" id="WP_219082756.1">
    <property type="nucleotide sequence ID" value="NZ_CP079216.1"/>
</dbReference>
<sequence length="295" mass="33476">MIAGLPTFGVVMLTMGRRPEGLVRAIDSVLMQTGVTTDIVVVGNGWDPVGLPEGVKGHHLHSNLGIPAGRNAGVPDVTGEFLFFLDDDCALLDEGHLAECARRFQANPKLGMIQPRMVDPENPGDEPGRWVPRMRKGEATDSGPAFSVMEAAVVLRRDVFDATGGWPGTFFYAHEGIELAWRVWDQGMRTEYHGDLRAAHPVVHPTRHDEYYFMNARNRVWLARRCLHWPFSWAYVGTWTIVQLVRERDLHALRTWWSGWIDGWRSSPWGDGPRPRKLRWSTIWEMTRHGRPPVV</sequence>
<name>A0ABX8SJT2_9ACTN</name>
<dbReference type="Pfam" id="PF00535">
    <property type="entry name" value="Glycos_transf_2"/>
    <property type="match status" value="1"/>
</dbReference>
<proteinExistence type="inferred from homology"/>
<dbReference type="PANTHER" id="PTHR43179">
    <property type="entry name" value="RHAMNOSYLTRANSFERASE WBBL"/>
    <property type="match status" value="1"/>
</dbReference>
<dbReference type="EC" id="2.4.-.-" evidence="6"/>
<protein>
    <submittedName>
        <fullName evidence="6">Glycosyltransferase</fullName>
        <ecNumber evidence="6">2.4.-.-</ecNumber>
    </submittedName>
</protein>
<feature type="region of interest" description="Disordered" evidence="4">
    <location>
        <begin position="114"/>
        <end position="138"/>
    </location>
</feature>
<organism evidence="6 7">
    <name type="scientific">Tessaracoccus palaemonis</name>
    <dbReference type="NCBI Taxonomy" id="2829499"/>
    <lineage>
        <taxon>Bacteria</taxon>
        <taxon>Bacillati</taxon>
        <taxon>Actinomycetota</taxon>
        <taxon>Actinomycetes</taxon>
        <taxon>Propionibacteriales</taxon>
        <taxon>Propionibacteriaceae</taxon>
        <taxon>Tessaracoccus</taxon>
    </lineage>
</organism>
<feature type="domain" description="Glycosyltransferase 2-like" evidence="5">
    <location>
        <begin position="10"/>
        <end position="161"/>
    </location>
</feature>
<accession>A0ABX8SJT2</accession>
<evidence type="ECO:0000256" key="1">
    <source>
        <dbReference type="ARBA" id="ARBA00006739"/>
    </source>
</evidence>
<dbReference type="EMBL" id="CP079216">
    <property type="protein sequence ID" value="QXT63139.1"/>
    <property type="molecule type" value="Genomic_DNA"/>
</dbReference>
<gene>
    <name evidence="6" type="ORF">KDB89_01215</name>
</gene>
<dbReference type="Proteomes" id="UP000824504">
    <property type="component" value="Chromosome"/>
</dbReference>
<evidence type="ECO:0000256" key="3">
    <source>
        <dbReference type="ARBA" id="ARBA00022679"/>
    </source>
</evidence>
<evidence type="ECO:0000313" key="6">
    <source>
        <dbReference type="EMBL" id="QXT63139.1"/>
    </source>
</evidence>
<evidence type="ECO:0000259" key="5">
    <source>
        <dbReference type="Pfam" id="PF00535"/>
    </source>
</evidence>
<comment type="similarity">
    <text evidence="1">Belongs to the glycosyltransferase 2 family.</text>
</comment>
<evidence type="ECO:0000256" key="2">
    <source>
        <dbReference type="ARBA" id="ARBA00022676"/>
    </source>
</evidence>
<evidence type="ECO:0000256" key="4">
    <source>
        <dbReference type="SAM" id="MobiDB-lite"/>
    </source>
</evidence>
<dbReference type="InterPro" id="IPR001173">
    <property type="entry name" value="Glyco_trans_2-like"/>
</dbReference>
<keyword evidence="3 6" id="KW-0808">Transferase</keyword>
<dbReference type="PANTHER" id="PTHR43179:SF12">
    <property type="entry name" value="GALACTOFURANOSYLTRANSFERASE GLFT2"/>
    <property type="match status" value="1"/>
</dbReference>
<dbReference type="GO" id="GO:0016757">
    <property type="term" value="F:glycosyltransferase activity"/>
    <property type="evidence" value="ECO:0007669"/>
    <property type="project" value="UniProtKB-KW"/>
</dbReference>
<keyword evidence="2 6" id="KW-0328">Glycosyltransferase</keyword>
<evidence type="ECO:0000313" key="7">
    <source>
        <dbReference type="Proteomes" id="UP000824504"/>
    </source>
</evidence>